<reference evidence="2 3" key="1">
    <citation type="submission" date="2016-10" db="EMBL/GenBank/DDBJ databases">
        <title>Draft Genome Sequence of Rhizobacteria Flavobacterium johnsoniae CI04.</title>
        <authorList>
            <person name="Bravo J.I."/>
            <person name="Lozano G.L."/>
            <person name="Handelsman J."/>
        </authorList>
    </citation>
    <scope>NUCLEOTIDE SEQUENCE [LARGE SCALE GENOMIC DNA]</scope>
    <source>
        <strain evidence="2 3">CI04</strain>
    </source>
</reference>
<feature type="transmembrane region" description="Helical" evidence="1">
    <location>
        <begin position="72"/>
        <end position="96"/>
    </location>
</feature>
<organism evidence="2 3">
    <name type="scientific">Flavobacterium johnsoniae</name>
    <name type="common">Cytophaga johnsonae</name>
    <dbReference type="NCBI Taxonomy" id="986"/>
    <lineage>
        <taxon>Bacteria</taxon>
        <taxon>Pseudomonadati</taxon>
        <taxon>Bacteroidota</taxon>
        <taxon>Flavobacteriia</taxon>
        <taxon>Flavobacteriales</taxon>
        <taxon>Flavobacteriaceae</taxon>
        <taxon>Flavobacterium</taxon>
    </lineage>
</organism>
<comment type="caution">
    <text evidence="2">The sequence shown here is derived from an EMBL/GenBank/DDBJ whole genome shotgun (WGS) entry which is preliminary data.</text>
</comment>
<dbReference type="OrthoDB" id="1366638at2"/>
<dbReference type="Gene3D" id="1.10.287.70">
    <property type="match status" value="1"/>
</dbReference>
<feature type="transmembrane region" description="Helical" evidence="1">
    <location>
        <begin position="27"/>
        <end position="46"/>
    </location>
</feature>
<proteinExistence type="predicted"/>
<name>A0A1J7CEK0_FLAJO</name>
<keyword evidence="1" id="KW-0472">Membrane</keyword>
<dbReference type="EMBL" id="MLFK01000011">
    <property type="protein sequence ID" value="OIV39960.1"/>
    <property type="molecule type" value="Genomic_DNA"/>
</dbReference>
<gene>
    <name evidence="2" type="ORF">BKM63_21395</name>
</gene>
<dbReference type="RefSeq" id="WP_071638635.1">
    <property type="nucleotide sequence ID" value="NZ_MLFK01000011.1"/>
</dbReference>
<dbReference type="Proteomes" id="UP000182826">
    <property type="component" value="Unassembled WGS sequence"/>
</dbReference>
<keyword evidence="3" id="KW-1185">Reference proteome</keyword>
<dbReference type="AlphaFoldDB" id="A0A1J7CEK0"/>
<evidence type="ECO:0000256" key="1">
    <source>
        <dbReference type="SAM" id="Phobius"/>
    </source>
</evidence>
<dbReference type="SUPFAM" id="SSF81324">
    <property type="entry name" value="Voltage-gated potassium channels"/>
    <property type="match status" value="1"/>
</dbReference>
<accession>A0A1J7CEK0</accession>
<keyword evidence="1" id="KW-1133">Transmembrane helix</keyword>
<evidence type="ECO:0000313" key="3">
    <source>
        <dbReference type="Proteomes" id="UP000182826"/>
    </source>
</evidence>
<protein>
    <submittedName>
        <fullName evidence="2">Uncharacterized protein</fullName>
    </submittedName>
</protein>
<sequence>MLIELALTGKFIVDIAKRLKNDKTFRTLGFLLFVLILVGTMFFWLVEGLPFLKSLAYSVGTLSMNSPYDHEINFSTIGVVFNIIYIFIGVGVYLIFVLEAGRTIIAAHEEFEKKQAEKKALKKAKKEAGF</sequence>
<keyword evidence="1" id="KW-0812">Transmembrane</keyword>
<evidence type="ECO:0000313" key="2">
    <source>
        <dbReference type="EMBL" id="OIV39960.1"/>
    </source>
</evidence>